<keyword evidence="14" id="KW-1185">Reference proteome</keyword>
<dbReference type="PANTHER" id="PTHR15451">
    <property type="entry name" value="ERGOSTEROL BIOSYNTHETIC PROTEIN 28-RELATED"/>
    <property type="match status" value="1"/>
</dbReference>
<keyword evidence="7 13" id="KW-1133">Transmembrane helix</keyword>
<feature type="transmembrane region" description="Helical" evidence="13">
    <location>
        <begin position="78"/>
        <end position="95"/>
    </location>
</feature>
<comment type="subcellular location">
    <subcellularLocation>
        <location evidence="1">Endoplasmic reticulum membrane</location>
        <topology evidence="1">Multi-pass membrane protein</topology>
    </subcellularLocation>
</comment>
<evidence type="ECO:0000256" key="8">
    <source>
        <dbReference type="ARBA" id="ARBA00023011"/>
    </source>
</evidence>
<dbReference type="InterPro" id="IPR005352">
    <property type="entry name" value="Erg28"/>
</dbReference>
<evidence type="ECO:0000256" key="5">
    <source>
        <dbReference type="ARBA" id="ARBA00022824"/>
    </source>
</evidence>
<reference evidence="15" key="1">
    <citation type="submission" date="2025-08" db="UniProtKB">
        <authorList>
            <consortium name="RefSeq"/>
        </authorList>
    </citation>
    <scope>IDENTIFICATION</scope>
    <source>
        <tissue evidence="15">Testes</tissue>
    </source>
</reference>
<keyword evidence="4 13" id="KW-0812">Transmembrane</keyword>
<keyword evidence="3" id="KW-0444">Lipid biosynthesis</keyword>
<keyword evidence="11" id="KW-1207">Sterol metabolism</keyword>
<keyword evidence="9" id="KW-0443">Lipid metabolism</keyword>
<dbReference type="Proteomes" id="UP000694865">
    <property type="component" value="Unplaced"/>
</dbReference>
<evidence type="ECO:0000313" key="15">
    <source>
        <dbReference type="RefSeq" id="XP_006823047.1"/>
    </source>
</evidence>
<evidence type="ECO:0000256" key="10">
    <source>
        <dbReference type="ARBA" id="ARBA00023136"/>
    </source>
</evidence>
<evidence type="ECO:0000256" key="4">
    <source>
        <dbReference type="ARBA" id="ARBA00022692"/>
    </source>
</evidence>
<organism evidence="14 15">
    <name type="scientific">Saccoglossus kowalevskii</name>
    <name type="common">Acorn worm</name>
    <dbReference type="NCBI Taxonomy" id="10224"/>
    <lineage>
        <taxon>Eukaryota</taxon>
        <taxon>Metazoa</taxon>
        <taxon>Hemichordata</taxon>
        <taxon>Enteropneusta</taxon>
        <taxon>Harrimaniidae</taxon>
        <taxon>Saccoglossus</taxon>
    </lineage>
</organism>
<evidence type="ECO:0000256" key="6">
    <source>
        <dbReference type="ARBA" id="ARBA00022955"/>
    </source>
</evidence>
<dbReference type="GeneID" id="102806340"/>
<sequence length="148" mass="16543">MMKANMESILRGWIALVAMMAVGNTVQCFVDERFLANKLYTGAAESVNPLMARLFGVWTLLAAIVRFYGALHITIQPIYNLTLISFILALVHFVLESFVYKSAPMSIGVIAPLLVSGLSVILMVIGYSYIEFDVPRRQIHKTSKKKLM</sequence>
<name>A0ABM0MSQ6_SACKO</name>
<keyword evidence="8" id="KW-0756">Sterol biosynthesis</keyword>
<dbReference type="RefSeq" id="XP_006823047.1">
    <property type="nucleotide sequence ID" value="XM_006822984.1"/>
</dbReference>
<keyword evidence="6" id="KW-0752">Steroid biosynthesis</keyword>
<keyword evidence="12" id="KW-0753">Steroid metabolism</keyword>
<evidence type="ECO:0000256" key="7">
    <source>
        <dbReference type="ARBA" id="ARBA00022989"/>
    </source>
</evidence>
<feature type="transmembrane region" description="Helical" evidence="13">
    <location>
        <begin position="52"/>
        <end position="71"/>
    </location>
</feature>
<gene>
    <name evidence="15" type="primary">LOC102806340</name>
</gene>
<keyword evidence="10 13" id="KW-0472">Membrane</keyword>
<dbReference type="Pfam" id="PF03694">
    <property type="entry name" value="Erg28"/>
    <property type="match status" value="1"/>
</dbReference>
<evidence type="ECO:0000256" key="1">
    <source>
        <dbReference type="ARBA" id="ARBA00004477"/>
    </source>
</evidence>
<protein>
    <submittedName>
        <fullName evidence="15">Probable ergosterol biosynthetic protein 28-like</fullName>
    </submittedName>
</protein>
<proteinExistence type="inferred from homology"/>
<evidence type="ECO:0000256" key="3">
    <source>
        <dbReference type="ARBA" id="ARBA00022516"/>
    </source>
</evidence>
<evidence type="ECO:0000313" key="14">
    <source>
        <dbReference type="Proteomes" id="UP000694865"/>
    </source>
</evidence>
<keyword evidence="5" id="KW-0256">Endoplasmic reticulum</keyword>
<feature type="transmembrane region" description="Helical" evidence="13">
    <location>
        <begin position="107"/>
        <end position="130"/>
    </location>
</feature>
<evidence type="ECO:0000256" key="13">
    <source>
        <dbReference type="SAM" id="Phobius"/>
    </source>
</evidence>
<accession>A0ABM0MSQ6</accession>
<evidence type="ECO:0000256" key="12">
    <source>
        <dbReference type="ARBA" id="ARBA00023221"/>
    </source>
</evidence>
<evidence type="ECO:0000256" key="2">
    <source>
        <dbReference type="ARBA" id="ARBA00005377"/>
    </source>
</evidence>
<evidence type="ECO:0000256" key="9">
    <source>
        <dbReference type="ARBA" id="ARBA00023098"/>
    </source>
</evidence>
<evidence type="ECO:0000256" key="11">
    <source>
        <dbReference type="ARBA" id="ARBA00023166"/>
    </source>
</evidence>
<dbReference type="PANTHER" id="PTHR15451:SF19">
    <property type="entry name" value="ERGOSTEROL BIOSYNTHETIC PROTEIN 28 HOMOLOG"/>
    <property type="match status" value="1"/>
</dbReference>
<comment type="similarity">
    <text evidence="2">Belongs to the ERG28 family.</text>
</comment>